<feature type="domain" description="GGDEF" evidence="2">
    <location>
        <begin position="454"/>
        <end position="582"/>
    </location>
</feature>
<evidence type="ECO:0000313" key="3">
    <source>
        <dbReference type="EMBL" id="QCU89733.1"/>
    </source>
</evidence>
<gene>
    <name evidence="3" type="ORF">FE785_03300</name>
</gene>
<dbReference type="InterPro" id="IPR043128">
    <property type="entry name" value="Rev_trsase/Diguanyl_cyclase"/>
</dbReference>
<dbReference type="SMART" id="SM00267">
    <property type="entry name" value="GGDEF"/>
    <property type="match status" value="1"/>
</dbReference>
<proteinExistence type="predicted"/>
<keyword evidence="1" id="KW-1133">Transmembrane helix</keyword>
<dbReference type="AlphaFoldDB" id="A0A4V1HHP4"/>
<dbReference type="InterPro" id="IPR050706">
    <property type="entry name" value="Cyclic-di-GMP_PDE-like"/>
</dbReference>
<keyword evidence="1" id="KW-0472">Membrane</keyword>
<dbReference type="RefSeq" id="WP_138564384.1">
    <property type="nucleotide sequence ID" value="NZ_CP040602.1"/>
</dbReference>
<evidence type="ECO:0000259" key="2">
    <source>
        <dbReference type="PROSITE" id="PS50887"/>
    </source>
</evidence>
<keyword evidence="4" id="KW-1185">Reference proteome</keyword>
<dbReference type="KEGG" id="thig:FE785_03300"/>
<feature type="transmembrane region" description="Helical" evidence="1">
    <location>
        <begin position="12"/>
        <end position="33"/>
    </location>
</feature>
<evidence type="ECO:0000256" key="1">
    <source>
        <dbReference type="SAM" id="Phobius"/>
    </source>
</evidence>
<dbReference type="Pfam" id="PF00990">
    <property type="entry name" value="GGDEF"/>
    <property type="match status" value="1"/>
</dbReference>
<dbReference type="PROSITE" id="PS50887">
    <property type="entry name" value="GGDEF"/>
    <property type="match status" value="1"/>
</dbReference>
<dbReference type="OrthoDB" id="5614442at2"/>
<dbReference type="InterPro" id="IPR000160">
    <property type="entry name" value="GGDEF_dom"/>
</dbReference>
<dbReference type="Gene3D" id="3.30.70.270">
    <property type="match status" value="1"/>
</dbReference>
<dbReference type="SUPFAM" id="SSF55073">
    <property type="entry name" value="Nucleotide cyclase"/>
    <property type="match status" value="1"/>
</dbReference>
<sequence>MTKEIMQKSWTLLPLSLMLLLPLMVIVTMSLAMNSNERVYQNMLAQINENFVDAEKERIRSDVNRAVDIIINRQIELQNQLRQRLKIKADNVHDLLAEMSAILPEQTKLEQEKHLINLLRTVKKSADNDEVWLISRNGKLLLAPDYYFNLEGELITGFTDTLGKHYIEEELQFLQRNTQGFLSSRTKKELNGITHDDTRLSYIKRLPFADWYVAVRSNLKSALNNEYSNLLQIFHQASVNSPDYFFIFDSNGNVLMNSVRNDLVGKNLFKVNEYKAQEIFNLLLEASRSPKDEFIEYRWPNSFSGQAERKISFVQPVPNLDWIVGKGFYPESLTSQFEMQKKRLQHEYQVQTDFFISISWLGGFLAFVLGLLIAYFLERSRRSCLIEQQGENGELKKQNIMLENQLLVKDEALKRLQLDLLNHSIIDPQTQIASRSILFMRLRDEAQRCSRFQQGFAVCLFSIDEFFALQSQYPEHVIDSLLQEMTTVVFNQTRAIDLLGRFDEGHFMIIMPSTDSRELEYFIKRLQQSILDKVFVDDIQISISCGAAEFLADQPVSEFINQLEKALQKAKQKGESCYHINV</sequence>
<dbReference type="Proteomes" id="UP000304864">
    <property type="component" value="Chromosome"/>
</dbReference>
<dbReference type="InterPro" id="IPR004010">
    <property type="entry name" value="Double_Cache_2"/>
</dbReference>
<organism evidence="3 4">
    <name type="scientific">Thiomicrorhabdus sediminis</name>
    <dbReference type="NCBI Taxonomy" id="2580412"/>
    <lineage>
        <taxon>Bacteria</taxon>
        <taxon>Pseudomonadati</taxon>
        <taxon>Pseudomonadota</taxon>
        <taxon>Gammaproteobacteria</taxon>
        <taxon>Thiotrichales</taxon>
        <taxon>Piscirickettsiaceae</taxon>
        <taxon>Thiomicrorhabdus</taxon>
    </lineage>
</organism>
<protein>
    <submittedName>
        <fullName evidence="3">Diguanylate cyclase</fullName>
    </submittedName>
</protein>
<dbReference type="PANTHER" id="PTHR33121">
    <property type="entry name" value="CYCLIC DI-GMP PHOSPHODIESTERASE PDEF"/>
    <property type="match status" value="1"/>
</dbReference>
<dbReference type="GO" id="GO:0071111">
    <property type="term" value="F:cyclic-guanylate-specific phosphodiesterase activity"/>
    <property type="evidence" value="ECO:0007669"/>
    <property type="project" value="InterPro"/>
</dbReference>
<dbReference type="InterPro" id="IPR029787">
    <property type="entry name" value="Nucleotide_cyclase"/>
</dbReference>
<dbReference type="NCBIfam" id="TIGR00254">
    <property type="entry name" value="GGDEF"/>
    <property type="match status" value="1"/>
</dbReference>
<keyword evidence="1" id="KW-0812">Transmembrane</keyword>
<dbReference type="EMBL" id="CP040602">
    <property type="protein sequence ID" value="QCU89733.1"/>
    <property type="molecule type" value="Genomic_DNA"/>
</dbReference>
<dbReference type="PANTHER" id="PTHR33121:SF70">
    <property type="entry name" value="SIGNALING PROTEIN YKOW"/>
    <property type="match status" value="1"/>
</dbReference>
<feature type="transmembrane region" description="Helical" evidence="1">
    <location>
        <begin position="354"/>
        <end position="377"/>
    </location>
</feature>
<dbReference type="CDD" id="cd01949">
    <property type="entry name" value="GGDEF"/>
    <property type="match status" value="1"/>
</dbReference>
<name>A0A4V1HHP4_9GAMM</name>
<reference evidence="3 4" key="1">
    <citation type="submission" date="2019-05" db="EMBL/GenBank/DDBJ databases">
        <title>Thiomicrorhabdus sediminis sp. nov, a novel sulfur-oxidizing bacterium isolated from coastal sediment.</title>
        <authorList>
            <person name="Liu X."/>
        </authorList>
    </citation>
    <scope>NUCLEOTIDE SEQUENCE [LARGE SCALE GENOMIC DNA]</scope>
    <source>
        <strain evidence="3 4">G1</strain>
    </source>
</reference>
<evidence type="ECO:0000313" key="4">
    <source>
        <dbReference type="Proteomes" id="UP000304864"/>
    </source>
</evidence>
<dbReference type="Pfam" id="PF08269">
    <property type="entry name" value="dCache_2"/>
    <property type="match status" value="1"/>
</dbReference>
<dbReference type="Gene3D" id="3.30.450.20">
    <property type="entry name" value="PAS domain"/>
    <property type="match status" value="2"/>
</dbReference>
<accession>A0A4V1HHP4</accession>